<dbReference type="HOGENOM" id="CLU_2027964_0_0_1"/>
<dbReference type="EMBL" id="KI293583">
    <property type="protein sequence ID" value="ESA05035.1"/>
    <property type="molecule type" value="Genomic_DNA"/>
</dbReference>
<accession>U9TA90</accession>
<organism evidence="1">
    <name type="scientific">Rhizophagus irregularis (strain DAOM 181602 / DAOM 197198 / MUCL 43194)</name>
    <name type="common">Arbuscular mycorrhizal fungus</name>
    <name type="synonym">Glomus intraradices</name>
    <dbReference type="NCBI Taxonomy" id="747089"/>
    <lineage>
        <taxon>Eukaryota</taxon>
        <taxon>Fungi</taxon>
        <taxon>Fungi incertae sedis</taxon>
        <taxon>Mucoromycota</taxon>
        <taxon>Glomeromycotina</taxon>
        <taxon>Glomeromycetes</taxon>
        <taxon>Glomerales</taxon>
        <taxon>Glomeraceae</taxon>
        <taxon>Rhizophagus</taxon>
    </lineage>
</organism>
<reference evidence="1" key="1">
    <citation type="submission" date="2013-07" db="EMBL/GenBank/DDBJ databases">
        <title>The genome of an arbuscular mycorrhizal fungus provides insights into the evolution of the oldest plant symbiosis.</title>
        <authorList>
            <consortium name="DOE Joint Genome Institute"/>
            <person name="Tisserant E."/>
            <person name="Malbreil M."/>
            <person name="Kuo A."/>
            <person name="Kohler A."/>
            <person name="Symeonidi A."/>
            <person name="Balestrini R."/>
            <person name="Charron P."/>
            <person name="Duensing N."/>
            <person name="Frei-dit-Frey N."/>
            <person name="Gianinazzi-Pearson V."/>
            <person name="Gilbert B."/>
            <person name="Handa Y."/>
            <person name="Hijri M."/>
            <person name="Kaul R."/>
            <person name="Kawaguchi M."/>
            <person name="Krajinski F."/>
            <person name="Lammers P."/>
            <person name="Lapierre D."/>
            <person name="Masclaux F.G."/>
            <person name="Murat C."/>
            <person name="Morin E."/>
            <person name="Ndikumana S."/>
            <person name="Pagni M."/>
            <person name="Petitpierre D."/>
            <person name="Requena N."/>
            <person name="Rosikiewicz P."/>
            <person name="Riley R."/>
            <person name="Saito K."/>
            <person name="San Clemente H."/>
            <person name="Shapiro H."/>
            <person name="van Tuinen D."/>
            <person name="Becard G."/>
            <person name="Bonfante P."/>
            <person name="Paszkowski U."/>
            <person name="Shachar-Hill Y."/>
            <person name="Young J.P."/>
            <person name="Sanders I.R."/>
            <person name="Henrissat B."/>
            <person name="Rensing S.A."/>
            <person name="Grigoriev I.V."/>
            <person name="Corradi N."/>
            <person name="Roux C."/>
            <person name="Martin F."/>
        </authorList>
    </citation>
    <scope>NUCLEOTIDE SEQUENCE</scope>
    <source>
        <strain evidence="1">DAOM 197198</strain>
    </source>
</reference>
<dbReference type="AlphaFoldDB" id="U9TA90"/>
<sequence length="122" mass="14240">MYFLLKAKVSYLKTCQGKGSYNKFLINNKLLIVSELTGRPWKNQNSIWKKRFITATEKILEIENSQKLELIKASQVKLKRKVDLQSVKIFDRPTSQQGRQIFMVPLKRNDAVIMNMLFTSIS</sequence>
<protein>
    <submittedName>
        <fullName evidence="1">Uncharacterized protein</fullName>
    </submittedName>
</protein>
<proteinExistence type="predicted"/>
<name>U9TA90_RHIID</name>
<evidence type="ECO:0000313" key="1">
    <source>
        <dbReference type="EMBL" id="ESA05035.1"/>
    </source>
</evidence>
<gene>
    <name evidence="1" type="ORF">GLOINDRAFT_85137</name>
</gene>